<evidence type="ECO:0000313" key="2">
    <source>
        <dbReference type="EMBL" id="CAB4150864.1"/>
    </source>
</evidence>
<accession>A0A6J5LTG0</accession>
<proteinExistence type="predicted"/>
<sequence>MLTPDQVACMGHCDGIYGEINGRPVVAHVVRADARGREIAATLRYVGGGAVPTCTIKRELDKVAIDDMERVQIECAELIRACDEIKAQIAAL</sequence>
<dbReference type="EMBL" id="LR796309">
    <property type="protein sequence ID" value="CAB4136286.1"/>
    <property type="molecule type" value="Genomic_DNA"/>
</dbReference>
<organism evidence="1">
    <name type="scientific">uncultured Caudovirales phage</name>
    <dbReference type="NCBI Taxonomy" id="2100421"/>
    <lineage>
        <taxon>Viruses</taxon>
        <taxon>Duplodnaviria</taxon>
        <taxon>Heunggongvirae</taxon>
        <taxon>Uroviricota</taxon>
        <taxon>Caudoviricetes</taxon>
        <taxon>Peduoviridae</taxon>
        <taxon>Maltschvirus</taxon>
        <taxon>Maltschvirus maltsch</taxon>
    </lineage>
</organism>
<gene>
    <name evidence="1" type="ORF">UFOVP298_44</name>
    <name evidence="2" type="ORF">UFOVP572_47</name>
</gene>
<reference evidence="1" key="1">
    <citation type="submission" date="2020-04" db="EMBL/GenBank/DDBJ databases">
        <authorList>
            <person name="Chiriac C."/>
            <person name="Salcher M."/>
            <person name="Ghai R."/>
            <person name="Kavagutti S V."/>
        </authorList>
    </citation>
    <scope>NUCLEOTIDE SEQUENCE</scope>
</reference>
<name>A0A6J5LTG0_9CAUD</name>
<protein>
    <submittedName>
        <fullName evidence="1">Uncharacterized protein</fullName>
    </submittedName>
</protein>
<dbReference type="EMBL" id="LR796552">
    <property type="protein sequence ID" value="CAB4150864.1"/>
    <property type="molecule type" value="Genomic_DNA"/>
</dbReference>
<evidence type="ECO:0000313" key="1">
    <source>
        <dbReference type="EMBL" id="CAB4136286.1"/>
    </source>
</evidence>